<gene>
    <name evidence="3" type="ORF">SAMN05421804_101722</name>
</gene>
<protein>
    <submittedName>
        <fullName evidence="3">Flagellar basal-body rod modification protein FlgD</fullName>
    </submittedName>
</protein>
<dbReference type="RefSeq" id="WP_074542588.1">
    <property type="nucleotide sequence ID" value="NZ_FNDZ01000001.1"/>
</dbReference>
<proteinExistence type="inferred from homology"/>
<dbReference type="Proteomes" id="UP000183255">
    <property type="component" value="Unassembled WGS sequence"/>
</dbReference>
<dbReference type="GO" id="GO:0044781">
    <property type="term" value="P:bacterial-type flagellum organization"/>
    <property type="evidence" value="ECO:0007669"/>
    <property type="project" value="UniProtKB-KW"/>
</dbReference>
<sequence>MRINGIGVQGTNVNGQKEVKSNDTLDVNDFLKILTAQLQHMDPLGGNSSDPTEYINQMTQFTMLEQMNNLVSSIGTMTMLSQQQMSFSLVGKEVSIFDGEERFTGIVEKVRYREGVAYPVVNGKEYPMGYIEEIGGKEDVL</sequence>
<dbReference type="AlphaFoldDB" id="A0A1G8HZ11"/>
<keyword evidence="3" id="KW-0282">Flagellum</keyword>
<organism evidence="3 4">
    <name type="scientific">Proteiniclasticum ruminis</name>
    <dbReference type="NCBI Taxonomy" id="398199"/>
    <lineage>
        <taxon>Bacteria</taxon>
        <taxon>Bacillati</taxon>
        <taxon>Bacillota</taxon>
        <taxon>Clostridia</taxon>
        <taxon>Eubacteriales</taxon>
        <taxon>Clostridiaceae</taxon>
        <taxon>Proteiniclasticum</taxon>
    </lineage>
</organism>
<name>A0A1G8HZ11_9CLOT</name>
<dbReference type="Pfam" id="PF03963">
    <property type="entry name" value="FlgD"/>
    <property type="match status" value="1"/>
</dbReference>
<keyword evidence="2" id="KW-1005">Bacterial flagellum biogenesis</keyword>
<dbReference type="EMBL" id="FNDZ01000001">
    <property type="protein sequence ID" value="SDI11857.1"/>
    <property type="molecule type" value="Genomic_DNA"/>
</dbReference>
<evidence type="ECO:0000313" key="4">
    <source>
        <dbReference type="Proteomes" id="UP000183255"/>
    </source>
</evidence>
<evidence type="ECO:0000256" key="2">
    <source>
        <dbReference type="ARBA" id="ARBA00022795"/>
    </source>
</evidence>
<comment type="similarity">
    <text evidence="1">Belongs to the FlgD family.</text>
</comment>
<evidence type="ECO:0000313" key="3">
    <source>
        <dbReference type="EMBL" id="SDI11857.1"/>
    </source>
</evidence>
<reference evidence="3 4" key="1">
    <citation type="submission" date="2016-10" db="EMBL/GenBank/DDBJ databases">
        <authorList>
            <person name="de Groot N.N."/>
        </authorList>
    </citation>
    <scope>NUCLEOTIDE SEQUENCE [LARGE SCALE GENOMIC DNA]</scope>
    <source>
        <strain evidence="3 4">CGMCC 1.5058</strain>
    </source>
</reference>
<keyword evidence="3" id="KW-0966">Cell projection</keyword>
<accession>A0A1G8HZ11</accession>
<dbReference type="InterPro" id="IPR005648">
    <property type="entry name" value="FlgD"/>
</dbReference>
<keyword evidence="3" id="KW-0969">Cilium</keyword>
<evidence type="ECO:0000256" key="1">
    <source>
        <dbReference type="ARBA" id="ARBA00010577"/>
    </source>
</evidence>